<feature type="domain" description="Limonene-1,2-epoxide hydrolase" evidence="1">
    <location>
        <begin position="23"/>
        <end position="126"/>
    </location>
</feature>
<evidence type="ECO:0000313" key="3">
    <source>
        <dbReference type="EMBL" id="OYX57618.1"/>
    </source>
</evidence>
<evidence type="ECO:0008006" key="5">
    <source>
        <dbReference type="Google" id="ProtNLM"/>
    </source>
</evidence>
<evidence type="ECO:0000313" key="4">
    <source>
        <dbReference type="Proteomes" id="UP000216147"/>
    </source>
</evidence>
<dbReference type="Pfam" id="PF12680">
    <property type="entry name" value="SnoaL_2"/>
    <property type="match status" value="1"/>
</dbReference>
<dbReference type="InterPro" id="IPR032710">
    <property type="entry name" value="NTF2-like_dom_sf"/>
</dbReference>
<gene>
    <name evidence="3" type="ORF">B7Y86_05650</name>
</gene>
<organism evidence="3 4">
    <name type="scientific">Brevundimonas subvibrioides</name>
    <dbReference type="NCBI Taxonomy" id="74313"/>
    <lineage>
        <taxon>Bacteria</taxon>
        <taxon>Pseudomonadati</taxon>
        <taxon>Pseudomonadota</taxon>
        <taxon>Alphaproteobacteria</taxon>
        <taxon>Caulobacterales</taxon>
        <taxon>Caulobacteraceae</taxon>
        <taxon>Brevundimonas</taxon>
    </lineage>
</organism>
<protein>
    <recommendedName>
        <fullName evidence="5">Limonene-1,2-epoxide hydrolase</fullName>
    </recommendedName>
</protein>
<proteinExistence type="predicted"/>
<reference evidence="3 4" key="1">
    <citation type="submission" date="2017-03" db="EMBL/GenBank/DDBJ databases">
        <title>Lifting the veil on microbial sulfur biogeochemistry in mining wastewaters.</title>
        <authorList>
            <person name="Kantor R.S."/>
            <person name="Colenbrander Nelson T."/>
            <person name="Marshall S."/>
            <person name="Bennett D."/>
            <person name="Apte S."/>
            <person name="Camacho D."/>
            <person name="Thomas B.C."/>
            <person name="Warren L.A."/>
            <person name="Banfield J.F."/>
        </authorList>
    </citation>
    <scope>NUCLEOTIDE SEQUENCE [LARGE SCALE GENOMIC DNA]</scope>
    <source>
        <strain evidence="3">32-68-21</strain>
    </source>
</reference>
<evidence type="ECO:0000259" key="2">
    <source>
        <dbReference type="Pfam" id="PF12680"/>
    </source>
</evidence>
<accession>A0A258HMR5</accession>
<sequence>MGARQEDAVQQMLAAWSSDGSIDIDRICESFSEDARWTLYMPDGPTLVGHDAIRTELERQTTYISAIETEIVLVASTDDMVIAERHDRFMRDGRPVERWVAGAFELNGDGLITAWRDYFDGLDFARQAGVSPDSLSGLEGLDARSGLDCRPPIPEATDGTGLSMALHAPQGPQQAFVEHFCEAWGDGTPTSRPDVDRIVAMMAPDAEWRLWVPGGPIVKGRDALTAEINRQIAYSGHNRCNTVHAVSNAHVVIQERSDWAMLVGRPCPHQMIAIYELDDEGLIVRWREYINMADLDRKRGVKAEVAHVETSL</sequence>
<dbReference type="Gene3D" id="3.10.450.50">
    <property type="match status" value="2"/>
</dbReference>
<evidence type="ECO:0000259" key="1">
    <source>
        <dbReference type="Pfam" id="PF07858"/>
    </source>
</evidence>
<dbReference type="InterPro" id="IPR013100">
    <property type="entry name" value="LEH"/>
</dbReference>
<dbReference type="Pfam" id="PF07858">
    <property type="entry name" value="LEH"/>
    <property type="match status" value="1"/>
</dbReference>
<name>A0A258HMR5_9CAUL</name>
<dbReference type="InterPro" id="IPR037401">
    <property type="entry name" value="SnoaL-like"/>
</dbReference>
<dbReference type="SUPFAM" id="SSF54427">
    <property type="entry name" value="NTF2-like"/>
    <property type="match status" value="2"/>
</dbReference>
<feature type="domain" description="SnoaL-like" evidence="2">
    <location>
        <begin position="177"/>
        <end position="286"/>
    </location>
</feature>
<comment type="caution">
    <text evidence="3">The sequence shown here is derived from an EMBL/GenBank/DDBJ whole genome shotgun (WGS) entry which is preliminary data.</text>
</comment>
<dbReference type="Proteomes" id="UP000216147">
    <property type="component" value="Unassembled WGS sequence"/>
</dbReference>
<dbReference type="AlphaFoldDB" id="A0A258HMR5"/>
<dbReference type="EMBL" id="NCEQ01000005">
    <property type="protein sequence ID" value="OYX57618.1"/>
    <property type="molecule type" value="Genomic_DNA"/>
</dbReference>